<accession>A0AAP0E353</accession>
<sequence>MESKLEGDVDLCEKSCILEDKEPPNVVNCCTVAPLGPGTPNANRENGDAVTNAMSPMTFVSSASLLACSEVEDLDLSPRTPQGDVFDPFAPGPDELMLAPLVKKRMEKAPNHVSRRLNFGSCLGLEVISGQKNVETDVDDEAFQEKILLETLRESILDLVLFEQAEESGLKTPPRDAILCGSFDSPDKLRLLNGIAESCPDAPAKPKRSSLNIDLGICRRLEF</sequence>
<dbReference type="PANTHER" id="PTHR36310">
    <property type="entry name" value="CYCLIN-DEPENDENT PROTEIN KINASE INHIBITOR SMR11"/>
    <property type="match status" value="1"/>
</dbReference>
<dbReference type="InterPro" id="IPR038971">
    <property type="entry name" value="SMR11/SMR16"/>
</dbReference>
<name>A0AAP0E353_9MAGN</name>
<keyword evidence="2" id="KW-1185">Reference proteome</keyword>
<proteinExistence type="predicted"/>
<reference evidence="1 2" key="1">
    <citation type="submission" date="2024-01" db="EMBL/GenBank/DDBJ databases">
        <title>Genome assemblies of Stephania.</title>
        <authorList>
            <person name="Yang L."/>
        </authorList>
    </citation>
    <scope>NUCLEOTIDE SEQUENCE [LARGE SCALE GENOMIC DNA]</scope>
    <source>
        <strain evidence="1">QJT</strain>
        <tissue evidence="1">Leaf</tissue>
    </source>
</reference>
<evidence type="ECO:0000313" key="2">
    <source>
        <dbReference type="Proteomes" id="UP001417504"/>
    </source>
</evidence>
<dbReference type="PANTHER" id="PTHR36310:SF1">
    <property type="entry name" value="CYCLIN-DEPENDENT PROTEIN KINASE INHIBITOR SMR11"/>
    <property type="match status" value="1"/>
</dbReference>
<dbReference type="EMBL" id="JBBNAE010000011">
    <property type="protein sequence ID" value="KAK9085759.1"/>
    <property type="molecule type" value="Genomic_DNA"/>
</dbReference>
<organism evidence="1 2">
    <name type="scientific">Stephania japonica</name>
    <dbReference type="NCBI Taxonomy" id="461633"/>
    <lineage>
        <taxon>Eukaryota</taxon>
        <taxon>Viridiplantae</taxon>
        <taxon>Streptophyta</taxon>
        <taxon>Embryophyta</taxon>
        <taxon>Tracheophyta</taxon>
        <taxon>Spermatophyta</taxon>
        <taxon>Magnoliopsida</taxon>
        <taxon>Ranunculales</taxon>
        <taxon>Menispermaceae</taxon>
        <taxon>Menispermoideae</taxon>
        <taxon>Cissampelideae</taxon>
        <taxon>Stephania</taxon>
    </lineage>
</organism>
<comment type="caution">
    <text evidence="1">The sequence shown here is derived from an EMBL/GenBank/DDBJ whole genome shotgun (WGS) entry which is preliminary data.</text>
</comment>
<protein>
    <submittedName>
        <fullName evidence="1">Uncharacterized protein</fullName>
    </submittedName>
</protein>
<dbReference type="Proteomes" id="UP001417504">
    <property type="component" value="Unassembled WGS sequence"/>
</dbReference>
<dbReference type="AlphaFoldDB" id="A0AAP0E353"/>
<gene>
    <name evidence="1" type="ORF">Sjap_026170</name>
</gene>
<evidence type="ECO:0000313" key="1">
    <source>
        <dbReference type="EMBL" id="KAK9085759.1"/>
    </source>
</evidence>